<proteinExistence type="predicted"/>
<keyword evidence="2" id="KW-0732">Signal</keyword>
<comment type="caution">
    <text evidence="3">The sequence shown here is derived from an EMBL/GenBank/DDBJ whole genome shotgun (WGS) entry which is preliminary data.</text>
</comment>
<feature type="signal peptide" evidence="2">
    <location>
        <begin position="1"/>
        <end position="30"/>
    </location>
</feature>
<organism evidence="3 4">
    <name type="scientific">Luteimonas salinilitoris</name>
    <dbReference type="NCBI Taxonomy" id="3237697"/>
    <lineage>
        <taxon>Bacteria</taxon>
        <taxon>Pseudomonadati</taxon>
        <taxon>Pseudomonadota</taxon>
        <taxon>Gammaproteobacteria</taxon>
        <taxon>Lysobacterales</taxon>
        <taxon>Lysobacteraceae</taxon>
        <taxon>Luteimonas</taxon>
    </lineage>
</organism>
<feature type="chain" id="PRO_5046357934" evidence="2">
    <location>
        <begin position="31"/>
        <end position="106"/>
    </location>
</feature>
<sequence length="106" mass="11020">MKRCVSSSVLRLAGLPAGILVALSSMTAAAQDAADPEERQATTLDRIEVTGTRIRQVDLETASGAATGERAVLGDGHVRLDANPHKASRRVSLVPSAETDPMVKAG</sequence>
<feature type="region of interest" description="Disordered" evidence="1">
    <location>
        <begin position="80"/>
        <end position="106"/>
    </location>
</feature>
<name>A0ABV4HR10_9GAMM</name>
<protein>
    <submittedName>
        <fullName evidence="3">Uncharacterized protein</fullName>
    </submittedName>
</protein>
<evidence type="ECO:0000313" key="4">
    <source>
        <dbReference type="Proteomes" id="UP001566331"/>
    </source>
</evidence>
<accession>A0ABV4HR10</accession>
<evidence type="ECO:0000313" key="3">
    <source>
        <dbReference type="EMBL" id="MEZ0475183.1"/>
    </source>
</evidence>
<evidence type="ECO:0000256" key="1">
    <source>
        <dbReference type="SAM" id="MobiDB-lite"/>
    </source>
</evidence>
<dbReference type="Proteomes" id="UP001566331">
    <property type="component" value="Unassembled WGS sequence"/>
</dbReference>
<evidence type="ECO:0000256" key="2">
    <source>
        <dbReference type="SAM" id="SignalP"/>
    </source>
</evidence>
<dbReference type="RefSeq" id="WP_370564618.1">
    <property type="nucleotide sequence ID" value="NZ_JBFWIB010000009.1"/>
</dbReference>
<reference evidence="3 4" key="1">
    <citation type="submission" date="2024-07" db="EMBL/GenBank/DDBJ databases">
        <title>Luteimonas salilacus sp. nov., isolated from the shore soil of Salt Lake in Tibet of China.</title>
        <authorList>
            <person name="Zhang X."/>
            <person name="Li A."/>
        </authorList>
    </citation>
    <scope>NUCLEOTIDE SEQUENCE [LARGE SCALE GENOMIC DNA]</scope>
    <source>
        <strain evidence="3 4">B3-2-R+30</strain>
    </source>
</reference>
<gene>
    <name evidence="3" type="ORF">AB6713_11230</name>
</gene>
<dbReference type="EMBL" id="JBFWIC010000014">
    <property type="protein sequence ID" value="MEZ0475183.1"/>
    <property type="molecule type" value="Genomic_DNA"/>
</dbReference>
<keyword evidence="4" id="KW-1185">Reference proteome</keyword>